<evidence type="ECO:0000256" key="1">
    <source>
        <dbReference type="SAM" id="MobiDB-lite"/>
    </source>
</evidence>
<organism evidence="2 3">
    <name type="scientific">Ophiobolus disseminans</name>
    <dbReference type="NCBI Taxonomy" id="1469910"/>
    <lineage>
        <taxon>Eukaryota</taxon>
        <taxon>Fungi</taxon>
        <taxon>Dikarya</taxon>
        <taxon>Ascomycota</taxon>
        <taxon>Pezizomycotina</taxon>
        <taxon>Dothideomycetes</taxon>
        <taxon>Pleosporomycetidae</taxon>
        <taxon>Pleosporales</taxon>
        <taxon>Pleosporineae</taxon>
        <taxon>Phaeosphaeriaceae</taxon>
        <taxon>Ophiobolus</taxon>
    </lineage>
</organism>
<name>A0A6A6ZH24_9PLEO</name>
<gene>
    <name evidence="2" type="ORF">CC86DRAFT_387927</name>
</gene>
<keyword evidence="3" id="KW-1185">Reference proteome</keyword>
<accession>A0A6A6ZH24</accession>
<feature type="compositionally biased region" description="Low complexity" evidence="1">
    <location>
        <begin position="119"/>
        <end position="133"/>
    </location>
</feature>
<feature type="compositionally biased region" description="Polar residues" evidence="1">
    <location>
        <begin position="140"/>
        <end position="159"/>
    </location>
</feature>
<proteinExistence type="predicted"/>
<sequence>MGSNNLATTSTKQVPSFLNLEIFHGRWLQVSFKYQSNSQYIILSRSKYLTKASEDDYQPPEGHKRARSSMPPPPDRDIPPSSMNRICGHHTSAFTNKRISSTSLVRHLVLPNVRHRQKSSSSTRPRQPRQSGPCAGPHARNSSSKTRNQTVRSATSKKTIQFEDGD</sequence>
<dbReference type="Proteomes" id="UP000799424">
    <property type="component" value="Unassembled WGS sequence"/>
</dbReference>
<dbReference type="EMBL" id="MU006244">
    <property type="protein sequence ID" value="KAF2819507.1"/>
    <property type="molecule type" value="Genomic_DNA"/>
</dbReference>
<evidence type="ECO:0000313" key="3">
    <source>
        <dbReference type="Proteomes" id="UP000799424"/>
    </source>
</evidence>
<evidence type="ECO:0000313" key="2">
    <source>
        <dbReference type="EMBL" id="KAF2819507.1"/>
    </source>
</evidence>
<feature type="region of interest" description="Disordered" evidence="1">
    <location>
        <begin position="111"/>
        <end position="166"/>
    </location>
</feature>
<feature type="region of interest" description="Disordered" evidence="1">
    <location>
        <begin position="52"/>
        <end position="99"/>
    </location>
</feature>
<dbReference type="AlphaFoldDB" id="A0A6A6ZH24"/>
<reference evidence="2" key="1">
    <citation type="journal article" date="2020" name="Stud. Mycol.">
        <title>101 Dothideomycetes genomes: a test case for predicting lifestyles and emergence of pathogens.</title>
        <authorList>
            <person name="Haridas S."/>
            <person name="Albert R."/>
            <person name="Binder M."/>
            <person name="Bloem J."/>
            <person name="Labutti K."/>
            <person name="Salamov A."/>
            <person name="Andreopoulos B."/>
            <person name="Baker S."/>
            <person name="Barry K."/>
            <person name="Bills G."/>
            <person name="Bluhm B."/>
            <person name="Cannon C."/>
            <person name="Castanera R."/>
            <person name="Culley D."/>
            <person name="Daum C."/>
            <person name="Ezra D."/>
            <person name="Gonzalez J."/>
            <person name="Henrissat B."/>
            <person name="Kuo A."/>
            <person name="Liang C."/>
            <person name="Lipzen A."/>
            <person name="Lutzoni F."/>
            <person name="Magnuson J."/>
            <person name="Mondo S."/>
            <person name="Nolan M."/>
            <person name="Ohm R."/>
            <person name="Pangilinan J."/>
            <person name="Park H.-J."/>
            <person name="Ramirez L."/>
            <person name="Alfaro M."/>
            <person name="Sun H."/>
            <person name="Tritt A."/>
            <person name="Yoshinaga Y."/>
            <person name="Zwiers L.-H."/>
            <person name="Turgeon B."/>
            <person name="Goodwin S."/>
            <person name="Spatafora J."/>
            <person name="Crous P."/>
            <person name="Grigoriev I."/>
        </authorList>
    </citation>
    <scope>NUCLEOTIDE SEQUENCE</scope>
    <source>
        <strain evidence="2">CBS 113818</strain>
    </source>
</reference>
<protein>
    <submittedName>
        <fullName evidence="2">Uncharacterized protein</fullName>
    </submittedName>
</protein>